<evidence type="ECO:0000313" key="3">
    <source>
        <dbReference type="EMBL" id="PNH11928.1"/>
    </source>
</evidence>
<dbReference type="Pfam" id="PF12037">
    <property type="entry name" value="ATAD3_N"/>
    <property type="match status" value="1"/>
</dbReference>
<feature type="region of interest" description="Disordered" evidence="1">
    <location>
        <begin position="88"/>
        <end position="130"/>
    </location>
</feature>
<comment type="caution">
    <text evidence="3">The sequence shown here is derived from an EMBL/GenBank/DDBJ whole genome shotgun (WGS) entry which is preliminary data.</text>
</comment>
<dbReference type="EMBL" id="PGGS01000019">
    <property type="protein sequence ID" value="PNH11928.1"/>
    <property type="molecule type" value="Genomic_DNA"/>
</dbReference>
<accession>A0A2J8AHD9</accession>
<organism evidence="3 4">
    <name type="scientific">Tetrabaena socialis</name>
    <dbReference type="NCBI Taxonomy" id="47790"/>
    <lineage>
        <taxon>Eukaryota</taxon>
        <taxon>Viridiplantae</taxon>
        <taxon>Chlorophyta</taxon>
        <taxon>core chlorophytes</taxon>
        <taxon>Chlorophyceae</taxon>
        <taxon>CS clade</taxon>
        <taxon>Chlamydomonadales</taxon>
        <taxon>Tetrabaenaceae</taxon>
        <taxon>Tetrabaena</taxon>
    </lineage>
</organism>
<gene>
    <name evidence="3" type="ORF">TSOC_001243</name>
</gene>
<dbReference type="AlphaFoldDB" id="A0A2J8AHD9"/>
<evidence type="ECO:0000259" key="2">
    <source>
        <dbReference type="Pfam" id="PF12037"/>
    </source>
</evidence>
<reference evidence="3 4" key="1">
    <citation type="journal article" date="2017" name="Mol. Biol. Evol.">
        <title>The 4-celled Tetrabaena socialis nuclear genome reveals the essential components for genetic control of cell number at the origin of multicellularity in the volvocine lineage.</title>
        <authorList>
            <person name="Featherston J."/>
            <person name="Arakaki Y."/>
            <person name="Hanschen E.R."/>
            <person name="Ferris P.J."/>
            <person name="Michod R.E."/>
            <person name="Olson B.J.S.C."/>
            <person name="Nozaki H."/>
            <person name="Durand P.M."/>
        </authorList>
    </citation>
    <scope>NUCLEOTIDE SEQUENCE [LARGE SCALE GENOMIC DNA]</scope>
    <source>
        <strain evidence="3 4">NIES-571</strain>
    </source>
</reference>
<sequence length="130" mass="13887">MAQHARRLLLGPGLWVGSGIAAIAYAAPSVMAEKDEKAASEKATKAEREKSDRLFDPEALERGAKALREINKSPYAKQVRRVAWLSAAPASGGRHADPSRPQNALPARRAPHPVEVAPPSIDQKNAPNGP</sequence>
<feature type="compositionally biased region" description="Basic and acidic residues" evidence="1">
    <location>
        <begin position="32"/>
        <end position="57"/>
    </location>
</feature>
<feature type="domain" description="ATPase family AAA" evidence="2">
    <location>
        <begin position="34"/>
        <end position="79"/>
    </location>
</feature>
<proteinExistence type="predicted"/>
<dbReference type="OrthoDB" id="1750595at2759"/>
<evidence type="ECO:0000313" key="4">
    <source>
        <dbReference type="Proteomes" id="UP000236333"/>
    </source>
</evidence>
<dbReference type="InterPro" id="IPR021911">
    <property type="entry name" value="ATAD3_N"/>
</dbReference>
<name>A0A2J8AHD9_9CHLO</name>
<evidence type="ECO:0000256" key="1">
    <source>
        <dbReference type="SAM" id="MobiDB-lite"/>
    </source>
</evidence>
<protein>
    <recommendedName>
        <fullName evidence="2">ATPase family AAA domain-containing protein</fullName>
    </recommendedName>
</protein>
<keyword evidence="4" id="KW-1185">Reference proteome</keyword>
<feature type="region of interest" description="Disordered" evidence="1">
    <location>
        <begin position="31"/>
        <end position="57"/>
    </location>
</feature>
<dbReference type="Proteomes" id="UP000236333">
    <property type="component" value="Unassembled WGS sequence"/>
</dbReference>